<name>A0A120AHD1_9GAMM</name>
<dbReference type="PANTHER" id="PTHR46797">
    <property type="entry name" value="HTH-TYPE TRANSCRIPTIONAL REGULATOR"/>
    <property type="match status" value="1"/>
</dbReference>
<dbReference type="InterPro" id="IPR001387">
    <property type="entry name" value="Cro/C1-type_HTH"/>
</dbReference>
<evidence type="ECO:0000313" key="3">
    <source>
        <dbReference type="EMBL" id="KWS05973.1"/>
    </source>
</evidence>
<dbReference type="RefSeq" id="WP_036113192.1">
    <property type="nucleotide sequence ID" value="NZ_JAJA02000001.1"/>
</dbReference>
<dbReference type="PANTHER" id="PTHR46797:SF20">
    <property type="entry name" value="BLR4304 PROTEIN"/>
    <property type="match status" value="1"/>
</dbReference>
<gene>
    <name evidence="3" type="ORF">AZ78_3527</name>
</gene>
<evidence type="ECO:0000259" key="2">
    <source>
        <dbReference type="PROSITE" id="PS50943"/>
    </source>
</evidence>
<organism evidence="3 4">
    <name type="scientific">Lysobacter capsici AZ78</name>
    <dbReference type="NCBI Taxonomy" id="1444315"/>
    <lineage>
        <taxon>Bacteria</taxon>
        <taxon>Pseudomonadati</taxon>
        <taxon>Pseudomonadota</taxon>
        <taxon>Gammaproteobacteria</taxon>
        <taxon>Lysobacterales</taxon>
        <taxon>Lysobacteraceae</taxon>
        <taxon>Lysobacter</taxon>
    </lineage>
</organism>
<dbReference type="CDD" id="cd00093">
    <property type="entry name" value="HTH_XRE"/>
    <property type="match status" value="1"/>
</dbReference>
<sequence>MKSQQPTIGGLLRSLRARNQWTLKQMSQHSGIPLSTLSKIEHDRLSLTYDKLLQLSQRLDISMSELFAETPTPPRRTVTARRSIGRIRDAMRVTGKNYDSYYLCSELRRKRMTPVISHIRARNLKEFGGFVRRSGEEFVYVLKGAVALHTEYYDTTVLQTGEGSYIDSNMGQAYVLAEGCDEATVLAVCSSDDNEELLASLMASQDEA</sequence>
<dbReference type="GO" id="GO:0005829">
    <property type="term" value="C:cytosol"/>
    <property type="evidence" value="ECO:0007669"/>
    <property type="project" value="TreeGrafter"/>
</dbReference>
<feature type="domain" description="HTH cro/C1-type" evidence="2">
    <location>
        <begin position="12"/>
        <end position="66"/>
    </location>
</feature>
<dbReference type="InterPro" id="IPR011051">
    <property type="entry name" value="RmlC_Cupin_sf"/>
</dbReference>
<accession>A0A120AHD1</accession>
<dbReference type="Gene3D" id="1.10.260.40">
    <property type="entry name" value="lambda repressor-like DNA-binding domains"/>
    <property type="match status" value="1"/>
</dbReference>
<dbReference type="SUPFAM" id="SSF51182">
    <property type="entry name" value="RmlC-like cupins"/>
    <property type="match status" value="1"/>
</dbReference>
<dbReference type="InterPro" id="IPR050807">
    <property type="entry name" value="TransReg_Diox_bact_type"/>
</dbReference>
<proteinExistence type="predicted"/>
<comment type="caution">
    <text evidence="3">The sequence shown here is derived from an EMBL/GenBank/DDBJ whole genome shotgun (WGS) entry which is preliminary data.</text>
</comment>
<protein>
    <submittedName>
        <fullName evidence="3">Transcriptional regulator, HTH_3 family</fullName>
    </submittedName>
</protein>
<dbReference type="PROSITE" id="PS50943">
    <property type="entry name" value="HTH_CROC1"/>
    <property type="match status" value="1"/>
</dbReference>
<dbReference type="GO" id="GO:0003700">
    <property type="term" value="F:DNA-binding transcription factor activity"/>
    <property type="evidence" value="ECO:0007669"/>
    <property type="project" value="TreeGrafter"/>
</dbReference>
<dbReference type="EMBL" id="JAJA02000001">
    <property type="protein sequence ID" value="KWS05973.1"/>
    <property type="molecule type" value="Genomic_DNA"/>
</dbReference>
<evidence type="ECO:0000256" key="1">
    <source>
        <dbReference type="ARBA" id="ARBA00023125"/>
    </source>
</evidence>
<keyword evidence="4" id="KW-1185">Reference proteome</keyword>
<dbReference type="InterPro" id="IPR010982">
    <property type="entry name" value="Lambda_DNA-bd_dom_sf"/>
</dbReference>
<dbReference type="InterPro" id="IPR014710">
    <property type="entry name" value="RmlC-like_jellyroll"/>
</dbReference>
<reference evidence="3 4" key="1">
    <citation type="journal article" date="2014" name="Genome Announc.">
        <title>Draft Genome Sequence of Lysobacter capsici AZ78, a Bacterium Antagonistic to Plant-Pathogenic Oomycetes.</title>
        <authorList>
            <person name="Puopolo G."/>
            <person name="Sonego P."/>
            <person name="Engelen K."/>
            <person name="Pertot I."/>
        </authorList>
    </citation>
    <scope>NUCLEOTIDE SEQUENCE [LARGE SCALE GENOMIC DNA]</scope>
    <source>
        <strain evidence="3 4">AZ78</strain>
    </source>
</reference>
<dbReference type="OrthoDB" id="9805356at2"/>
<dbReference type="Pfam" id="PF12844">
    <property type="entry name" value="HTH_19"/>
    <property type="match status" value="1"/>
</dbReference>
<dbReference type="SUPFAM" id="SSF47413">
    <property type="entry name" value="lambda repressor-like DNA-binding domains"/>
    <property type="match status" value="1"/>
</dbReference>
<dbReference type="Gene3D" id="2.60.120.10">
    <property type="entry name" value="Jelly Rolls"/>
    <property type="match status" value="1"/>
</dbReference>
<dbReference type="Proteomes" id="UP000023435">
    <property type="component" value="Unassembled WGS sequence"/>
</dbReference>
<dbReference type="GO" id="GO:0003677">
    <property type="term" value="F:DNA binding"/>
    <property type="evidence" value="ECO:0007669"/>
    <property type="project" value="UniProtKB-KW"/>
</dbReference>
<dbReference type="AlphaFoldDB" id="A0A120AHD1"/>
<keyword evidence="1" id="KW-0238">DNA-binding</keyword>
<evidence type="ECO:0000313" key="4">
    <source>
        <dbReference type="Proteomes" id="UP000023435"/>
    </source>
</evidence>
<dbReference type="SMART" id="SM00530">
    <property type="entry name" value="HTH_XRE"/>
    <property type="match status" value="1"/>
</dbReference>
<dbReference type="CDD" id="cd02209">
    <property type="entry name" value="cupin_XRE_C"/>
    <property type="match status" value="1"/>
</dbReference>